<dbReference type="EMBL" id="JAEKNR010000126">
    <property type="protein sequence ID" value="MBJ7598782.1"/>
    <property type="molecule type" value="Genomic_DNA"/>
</dbReference>
<dbReference type="InterPro" id="IPR002838">
    <property type="entry name" value="AIM24"/>
</dbReference>
<reference evidence="1" key="1">
    <citation type="submission" date="2020-10" db="EMBL/GenBank/DDBJ databases">
        <title>Ca. Dormibacterota MAGs.</title>
        <authorList>
            <person name="Montgomery K."/>
        </authorList>
    </citation>
    <scope>NUCLEOTIDE SEQUENCE [LARGE SCALE GENOMIC DNA]</scope>
    <source>
        <strain evidence="1">SC8812_S17_10</strain>
    </source>
</reference>
<evidence type="ECO:0000313" key="1">
    <source>
        <dbReference type="EMBL" id="MBJ7598782.1"/>
    </source>
</evidence>
<dbReference type="PANTHER" id="PTHR43657">
    <property type="entry name" value="TRYPTOPHAN RNA-BINDING ATTENUATOR PROTEIN-LIKE PROTEIN"/>
    <property type="match status" value="1"/>
</dbReference>
<comment type="caution">
    <text evidence="1">The sequence shown here is derived from an EMBL/GenBank/DDBJ whole genome shotgun (WGS) entry which is preliminary data.</text>
</comment>
<accession>A0A934K1I6</accession>
<sequence length="242" mass="25558">MESKIVGTTMPVLELMLQPNEMVFAESGELAWISMAIQLRTGMSVGGQQGGFMSVLGRAVAGATIFMTEYTALGGAGLVSFCAKLPGQILPLQLEPGKSYLVHRHGFMCGVPGVQLGVGYQQRLGAGIFGGTGFRMQRLSGQGWAWVELHGEVVHYELQAGNTLRVHPGHVALFEDSVDFNVTTMPGIRNALFGGDGLFLATLTGPGRVWLQSMSLSHLAHAIAHYIPSGEGGGIGGFLQGS</sequence>
<protein>
    <submittedName>
        <fullName evidence="1">TIGR00266 family protein</fullName>
    </submittedName>
</protein>
<dbReference type="RefSeq" id="WP_338201988.1">
    <property type="nucleotide sequence ID" value="NZ_JAEKNR010000126.1"/>
</dbReference>
<dbReference type="SUPFAM" id="SSF51219">
    <property type="entry name" value="TRAP-like"/>
    <property type="match status" value="1"/>
</dbReference>
<organism evidence="1 2">
    <name type="scientific">Candidatus Nephthysia bennettiae</name>
    <dbReference type="NCBI Taxonomy" id="3127016"/>
    <lineage>
        <taxon>Bacteria</taxon>
        <taxon>Bacillati</taxon>
        <taxon>Candidatus Dormiibacterota</taxon>
        <taxon>Candidatus Dormibacteria</taxon>
        <taxon>Candidatus Dormibacterales</taxon>
        <taxon>Candidatus Dormibacteraceae</taxon>
        <taxon>Candidatus Nephthysia</taxon>
    </lineage>
</organism>
<proteinExistence type="predicted"/>
<dbReference type="InterPro" id="IPR036983">
    <property type="entry name" value="AIM24_sf"/>
</dbReference>
<evidence type="ECO:0000313" key="2">
    <source>
        <dbReference type="Proteomes" id="UP000612893"/>
    </source>
</evidence>
<dbReference type="AlphaFoldDB" id="A0A934K1I6"/>
<dbReference type="NCBIfam" id="TIGR00266">
    <property type="entry name" value="TIGR00266 family protein"/>
    <property type="match status" value="1"/>
</dbReference>
<dbReference type="PANTHER" id="PTHR43657:SF1">
    <property type="entry name" value="ALTERED INHERITANCE OF MITOCHONDRIA PROTEIN 24, MITOCHONDRIAL"/>
    <property type="match status" value="1"/>
</dbReference>
<dbReference type="Pfam" id="PF01987">
    <property type="entry name" value="AIM24"/>
    <property type="match status" value="1"/>
</dbReference>
<keyword evidence="2" id="KW-1185">Reference proteome</keyword>
<name>A0A934K1I6_9BACT</name>
<dbReference type="Proteomes" id="UP000612893">
    <property type="component" value="Unassembled WGS sequence"/>
</dbReference>
<dbReference type="Gene3D" id="3.60.160.10">
    <property type="entry name" value="Mitochondrial biogenesis AIM24"/>
    <property type="match status" value="1"/>
</dbReference>
<gene>
    <name evidence="1" type="ORF">JF922_11950</name>
</gene>
<dbReference type="InterPro" id="IPR016031">
    <property type="entry name" value="Trp_RNA-bd_attenuator-like_dom"/>
</dbReference>